<evidence type="ECO:0000256" key="2">
    <source>
        <dbReference type="SAM" id="Phobius"/>
    </source>
</evidence>
<dbReference type="AlphaFoldDB" id="A0A1A9WN12"/>
<proteinExistence type="predicted"/>
<feature type="compositionally biased region" description="Polar residues" evidence="1">
    <location>
        <begin position="707"/>
        <end position="730"/>
    </location>
</feature>
<feature type="compositionally biased region" description="Basic and acidic residues" evidence="1">
    <location>
        <begin position="732"/>
        <end position="754"/>
    </location>
</feature>
<keyword evidence="2" id="KW-0472">Membrane</keyword>
<feature type="region of interest" description="Disordered" evidence="1">
    <location>
        <begin position="622"/>
        <end position="679"/>
    </location>
</feature>
<feature type="region of interest" description="Disordered" evidence="1">
    <location>
        <begin position="707"/>
        <end position="783"/>
    </location>
</feature>
<keyword evidence="2" id="KW-0812">Transmembrane</keyword>
<dbReference type="Proteomes" id="UP000091820">
    <property type="component" value="Unassembled WGS sequence"/>
</dbReference>
<sequence>MRKREKEKMFKQIIINATKLCVLLFRPLVLILFRYLQFIGLEVLKFCLAMLLVFSIAYGLFNFVEKALGQLTKFNRRKNEIQNVEKIGDMEKRYRRIGAQDEFSRTLKKGTSETESASIIKKENGQNQEPAPSGRLCPKPLRERSPINEMKAYSAPPEKICRDLVTGKVYEVAPVNKAKSSFVPSERFRSSPVPGSGNQETQLDKVKPSAGINRRDELFGSEKFRKQNELTERPMSFPAPRRRIEIKEEIGHEAEQYTAILGGGAEKNKTLEKGVLPNFVVLRCVCQSENKEEKKYVLLKEKEEKDQHQGPITSGRPKSFPAPKKANEIKSCEQLRRHEPIAAKNIRKNIRKPIAYEATRPCHAPKTSYMSKSPERSRVIPKKCKEEKGEIRDRTMKTANLRRELSEPQLSQRPVIRPLRRCTDDLNVTITKDGTNRLIVVPKNSRKSSNVRLERYSSEISLKVPAEVRRIASDTRCPSISSPIHPMSEAPTLLGVFAPPLIPMPKTQCEEISSPQVESTEYVINLDRTNNSIYGTQIEQIFIPSAKRPREDMSTLQNESKAYVINDDKELAIGSHSMTVPKCPRTDREPLHRRKLLDEFETNENNTELPVGNGIIKTRREEQTYTSDNGKRVTFGSNNMPKRTQPKADRGPLRRRKSLDEFKSHQMRKSNSKPIATTKNGEQIFQKQFTLSSFKGTPKVRRIASDTWTPRSQSLTNPLSLKTQTDNATKTRGKDVSRLDSVEKNRLDSRKVSEVTKSVKRPSQDQLNETPKRRPSSPRRKID</sequence>
<accession>A0A1A9WN12</accession>
<dbReference type="EnsemblMetazoa" id="GBRI025618-RA">
    <property type="protein sequence ID" value="GBRI025618-PA"/>
    <property type="gene ID" value="GBRI025618"/>
</dbReference>
<keyword evidence="4" id="KW-1185">Reference proteome</keyword>
<reference evidence="4" key="1">
    <citation type="submission" date="2014-03" db="EMBL/GenBank/DDBJ databases">
        <authorList>
            <person name="Aksoy S."/>
            <person name="Warren W."/>
            <person name="Wilson R.K."/>
        </authorList>
    </citation>
    <scope>NUCLEOTIDE SEQUENCE [LARGE SCALE GENOMIC DNA]</scope>
    <source>
        <strain evidence="4">IAEA</strain>
    </source>
</reference>
<feature type="region of interest" description="Disordered" evidence="1">
    <location>
        <begin position="107"/>
        <end position="141"/>
    </location>
</feature>
<keyword evidence="2" id="KW-1133">Transmembrane helix</keyword>
<dbReference type="VEuPathDB" id="VectorBase:GBRI025618"/>
<feature type="compositionally biased region" description="Basic and acidic residues" evidence="1">
    <location>
        <begin position="646"/>
        <end position="664"/>
    </location>
</feature>
<feature type="compositionally biased region" description="Basic residues" evidence="1">
    <location>
        <begin position="773"/>
        <end position="783"/>
    </location>
</feature>
<name>A0A1A9WN12_9MUSC</name>
<feature type="transmembrane region" description="Helical" evidence="2">
    <location>
        <begin position="20"/>
        <end position="37"/>
    </location>
</feature>
<reference evidence="3" key="2">
    <citation type="submission" date="2020-05" db="UniProtKB">
        <authorList>
            <consortium name="EnsemblMetazoa"/>
        </authorList>
    </citation>
    <scope>IDENTIFICATION</scope>
    <source>
        <strain evidence="3">IAEA</strain>
    </source>
</reference>
<organism evidence="3 4">
    <name type="scientific">Glossina brevipalpis</name>
    <dbReference type="NCBI Taxonomy" id="37001"/>
    <lineage>
        <taxon>Eukaryota</taxon>
        <taxon>Metazoa</taxon>
        <taxon>Ecdysozoa</taxon>
        <taxon>Arthropoda</taxon>
        <taxon>Hexapoda</taxon>
        <taxon>Insecta</taxon>
        <taxon>Pterygota</taxon>
        <taxon>Neoptera</taxon>
        <taxon>Endopterygota</taxon>
        <taxon>Diptera</taxon>
        <taxon>Brachycera</taxon>
        <taxon>Muscomorpha</taxon>
        <taxon>Hippoboscoidea</taxon>
        <taxon>Glossinidae</taxon>
        <taxon>Glossina</taxon>
    </lineage>
</organism>
<evidence type="ECO:0000256" key="1">
    <source>
        <dbReference type="SAM" id="MobiDB-lite"/>
    </source>
</evidence>
<evidence type="ECO:0000313" key="3">
    <source>
        <dbReference type="EnsemblMetazoa" id="GBRI025618-PA"/>
    </source>
</evidence>
<feature type="region of interest" description="Disordered" evidence="1">
    <location>
        <begin position="302"/>
        <end position="324"/>
    </location>
</feature>
<dbReference type="STRING" id="37001.A0A1A9WN12"/>
<protein>
    <submittedName>
        <fullName evidence="3">Uncharacterized protein</fullName>
    </submittedName>
</protein>
<evidence type="ECO:0000313" key="4">
    <source>
        <dbReference type="Proteomes" id="UP000091820"/>
    </source>
</evidence>